<feature type="region of interest" description="Disordered" evidence="2">
    <location>
        <begin position="403"/>
        <end position="559"/>
    </location>
</feature>
<sequence length="715" mass="79758">MVDSATQGSLNWPPRLVEEAVQCQLLPTATWRVDYHLPHPPVPAFDCQETHRQSAFSSANPCRILANAIGFVTPVFHFRFWVILMIYVFLAFTFPFSLLCCVVMVPSFQRAEVYRLGKHRKSVQGPEVALVLPFLDVCKLVDMRLQSLEMEKLESYSRDGVHVSVDATVAFSVVDSLKLVASVQSPSSAIRTVAVGCVKQAIGQMKVFTIVRRRLSLADAAQRLLIERVSPWGLAVEAVFIKNIRVDEHVQRLMIQKAEITVRNGIRKRALQGDIMTAIQCKDFADVVGKDFYPAWLLGRRIPAEAGSTRSLQSRSNALKYTSKKCSYYQGAQNYRRHRGYGQEQPGEGFNETWGPWGWPPSFFGDRYPLCDRGASPTRRGQWSLRRDAPFWTMNLSPIRRKRRRKLLNNSRSSGKDGEGRNPSRFCLSEGSERKADAVEETTPKEVVAPELVPPEEEDRKVEEAPEQKPKKPLTDIISKWESKVRGNKHSSTSIPPTSSPAVASSKPRPAPLVIPNSNFDAKPERNDYNPLPLPPKSRSSWEEVPPARHHQRKHPLVIPEEYQEMMTGDILDDVGKRNSEPLPSPPAKPPRLVPNAVLNEGFENAIAASLDSLDSLPSGTRLPFASSKPLGIPKSDSFDPEGHFPLADDGDSDHNNACGIGNPYSSQLLGGIDSEGGRIVTTNAVIQLVDPTSFPSSIPAALRPRRFEVIHRRH</sequence>
<dbReference type="PRINTS" id="PR00721">
    <property type="entry name" value="STOMATIN"/>
</dbReference>
<evidence type="ECO:0000256" key="3">
    <source>
        <dbReference type="SAM" id="Phobius"/>
    </source>
</evidence>
<dbReference type="Gene3D" id="3.30.479.30">
    <property type="entry name" value="Band 7 domain"/>
    <property type="match status" value="1"/>
</dbReference>
<dbReference type="PANTHER" id="PTHR10264">
    <property type="entry name" value="BAND 7 PROTEIN-RELATED"/>
    <property type="match status" value="1"/>
</dbReference>
<dbReference type="EMBL" id="OB668532">
    <property type="protein sequence ID" value="CAD7234393.1"/>
    <property type="molecule type" value="Genomic_DNA"/>
</dbReference>
<dbReference type="InterPro" id="IPR043202">
    <property type="entry name" value="Band-7_stomatin-like"/>
</dbReference>
<comment type="similarity">
    <text evidence="1">Belongs to the band 7/mec-2 family.</text>
</comment>
<feature type="transmembrane region" description="Helical" evidence="3">
    <location>
        <begin position="80"/>
        <end position="105"/>
    </location>
</feature>
<name>A0A7R8ZRK7_9CRUS</name>
<accession>A0A7R8ZRK7</accession>
<dbReference type="PANTHER" id="PTHR10264:SF19">
    <property type="entry name" value="AT06885P-RELATED"/>
    <property type="match status" value="1"/>
</dbReference>
<keyword evidence="3" id="KW-0812">Transmembrane</keyword>
<feature type="compositionally biased region" description="Basic and acidic residues" evidence="2">
    <location>
        <begin position="431"/>
        <end position="444"/>
    </location>
</feature>
<evidence type="ECO:0000313" key="4">
    <source>
        <dbReference type="EMBL" id="CAD7234393.1"/>
    </source>
</evidence>
<keyword evidence="3" id="KW-0472">Membrane</keyword>
<dbReference type="Pfam" id="PF01145">
    <property type="entry name" value="Band_7"/>
    <property type="match status" value="1"/>
</dbReference>
<evidence type="ECO:0000256" key="2">
    <source>
        <dbReference type="SAM" id="MobiDB-lite"/>
    </source>
</evidence>
<feature type="compositionally biased region" description="Basic and acidic residues" evidence="2">
    <location>
        <begin position="458"/>
        <end position="485"/>
    </location>
</feature>
<keyword evidence="3" id="KW-1133">Transmembrane helix</keyword>
<dbReference type="SMART" id="SM00244">
    <property type="entry name" value="PHB"/>
    <property type="match status" value="1"/>
</dbReference>
<reference evidence="4" key="1">
    <citation type="submission" date="2020-11" db="EMBL/GenBank/DDBJ databases">
        <authorList>
            <person name="Tran Van P."/>
        </authorList>
    </citation>
    <scope>NUCLEOTIDE SEQUENCE</scope>
</reference>
<proteinExistence type="inferred from homology"/>
<dbReference type="InterPro" id="IPR001107">
    <property type="entry name" value="Band_7"/>
</dbReference>
<dbReference type="OrthoDB" id="2105077at2759"/>
<dbReference type="AlphaFoldDB" id="A0A7R8ZRK7"/>
<protein>
    <submittedName>
        <fullName evidence="4">Uncharacterized protein</fullName>
    </submittedName>
</protein>
<gene>
    <name evidence="4" type="ORF">CTOB1V02_LOCUS12209</name>
</gene>
<feature type="compositionally biased region" description="Low complexity" evidence="2">
    <location>
        <begin position="491"/>
        <end position="508"/>
    </location>
</feature>
<dbReference type="GO" id="GO:0005886">
    <property type="term" value="C:plasma membrane"/>
    <property type="evidence" value="ECO:0007669"/>
    <property type="project" value="InterPro"/>
</dbReference>
<dbReference type="InterPro" id="IPR001972">
    <property type="entry name" value="Stomatin_HflK_fam"/>
</dbReference>
<evidence type="ECO:0000256" key="1">
    <source>
        <dbReference type="ARBA" id="ARBA00008164"/>
    </source>
</evidence>
<dbReference type="InterPro" id="IPR036013">
    <property type="entry name" value="Band_7/SPFH_dom_sf"/>
</dbReference>
<organism evidence="4">
    <name type="scientific">Cyprideis torosa</name>
    <dbReference type="NCBI Taxonomy" id="163714"/>
    <lineage>
        <taxon>Eukaryota</taxon>
        <taxon>Metazoa</taxon>
        <taxon>Ecdysozoa</taxon>
        <taxon>Arthropoda</taxon>
        <taxon>Crustacea</taxon>
        <taxon>Oligostraca</taxon>
        <taxon>Ostracoda</taxon>
        <taxon>Podocopa</taxon>
        <taxon>Podocopida</taxon>
        <taxon>Cytherocopina</taxon>
        <taxon>Cytheroidea</taxon>
        <taxon>Cytherideidae</taxon>
        <taxon>Cyprideis</taxon>
    </lineage>
</organism>
<dbReference type="SUPFAM" id="SSF117892">
    <property type="entry name" value="Band 7/SPFH domain"/>
    <property type="match status" value="1"/>
</dbReference>